<dbReference type="PROSITE" id="PS00108">
    <property type="entry name" value="PROTEIN_KINASE_ST"/>
    <property type="match status" value="1"/>
</dbReference>
<sequence>MFKSNNDNKERQQALVQIKQLENFNIQKILLGCGKFSKVYQVDVAGQSFAVKQLSSEIGFQGYLDNILSEICILMSLQHNNIINLIGKYRNQEFYNIILEKCDGGDLNSYIKEKGRLQESLVSDIIYQITDALSYLHEQKSIIHRDIKSSNIFIQWVKNEDRGSQINSESEKNVAYQYQMRVKLGDFGFAKQLNENGKISGCFGTPIYMAPEVLQRFEYDTKADIWSLGILMYSLLTGGDYPFTGESKAQILKKIQYHSQYLIDSRLNLSDQCLDFLSHCLQYDPDNRLSASSLLQHQFLQKFKINPLNLDKNQQLKQINKGKLNLSGGLKSQANNIYSPLIKITQQNNNDICSQQTANLLNNHINYHYQGIKDDNHQNLQSMRDKIKSHDDIARMNNEIYQRIQDSPQTLQKSKTLNNNNNSTVNLHFQNLSPLINHYINQTDNNSCKTQNDNPSLQKEIGKINYIKQQSQRTDQKRRTSKSFFKTLTQQMPQIPCQEQSPNDDVLDQHSDFSNDSTVDTDIQLKVPNMNPLLSVFFQ</sequence>
<dbReference type="InterPro" id="IPR000719">
    <property type="entry name" value="Prot_kinase_dom"/>
</dbReference>
<dbReference type="GO" id="GO:0016020">
    <property type="term" value="C:membrane"/>
    <property type="evidence" value="ECO:0007669"/>
    <property type="project" value="TreeGrafter"/>
</dbReference>
<dbReference type="AlphaFoldDB" id="A0A078AI80"/>
<dbReference type="OrthoDB" id="40902at2759"/>
<feature type="region of interest" description="Disordered" evidence="6">
    <location>
        <begin position="489"/>
        <end position="508"/>
    </location>
</feature>
<evidence type="ECO:0000256" key="2">
    <source>
        <dbReference type="ARBA" id="ARBA00022741"/>
    </source>
</evidence>
<proteinExistence type="predicted"/>
<dbReference type="GO" id="GO:0010506">
    <property type="term" value="P:regulation of autophagy"/>
    <property type="evidence" value="ECO:0007669"/>
    <property type="project" value="InterPro"/>
</dbReference>
<dbReference type="InParanoid" id="A0A078AI80"/>
<dbReference type="PANTHER" id="PTHR24348:SF22">
    <property type="entry name" value="NON-SPECIFIC SERINE_THREONINE PROTEIN KINASE"/>
    <property type="match status" value="1"/>
</dbReference>
<dbReference type="Proteomes" id="UP000039865">
    <property type="component" value="Unassembled WGS sequence"/>
</dbReference>
<keyword evidence="9" id="KW-1185">Reference proteome</keyword>
<dbReference type="InterPro" id="IPR017441">
    <property type="entry name" value="Protein_kinase_ATP_BS"/>
</dbReference>
<evidence type="ECO:0000313" key="9">
    <source>
        <dbReference type="Proteomes" id="UP000039865"/>
    </source>
</evidence>
<keyword evidence="3" id="KW-0418">Kinase</keyword>
<evidence type="ECO:0000256" key="3">
    <source>
        <dbReference type="ARBA" id="ARBA00022777"/>
    </source>
</evidence>
<evidence type="ECO:0000256" key="4">
    <source>
        <dbReference type="ARBA" id="ARBA00022840"/>
    </source>
</evidence>
<evidence type="ECO:0000256" key="6">
    <source>
        <dbReference type="SAM" id="MobiDB-lite"/>
    </source>
</evidence>
<evidence type="ECO:0000313" key="8">
    <source>
        <dbReference type="EMBL" id="CDW81970.1"/>
    </source>
</evidence>
<dbReference type="GO" id="GO:0000407">
    <property type="term" value="C:phagophore assembly site"/>
    <property type="evidence" value="ECO:0007669"/>
    <property type="project" value="TreeGrafter"/>
</dbReference>
<dbReference type="Gene3D" id="1.10.510.10">
    <property type="entry name" value="Transferase(Phosphotransferase) domain 1"/>
    <property type="match status" value="1"/>
</dbReference>
<evidence type="ECO:0000259" key="7">
    <source>
        <dbReference type="PROSITE" id="PS50011"/>
    </source>
</evidence>
<dbReference type="InterPro" id="IPR008271">
    <property type="entry name" value="Ser/Thr_kinase_AS"/>
</dbReference>
<dbReference type="PROSITE" id="PS50011">
    <property type="entry name" value="PROTEIN_KINASE_DOM"/>
    <property type="match status" value="1"/>
</dbReference>
<dbReference type="PANTHER" id="PTHR24348">
    <property type="entry name" value="SERINE/THREONINE-PROTEIN KINASE UNC-51-RELATED"/>
    <property type="match status" value="1"/>
</dbReference>
<accession>A0A078AI80</accession>
<organism evidence="8 9">
    <name type="scientific">Stylonychia lemnae</name>
    <name type="common">Ciliate</name>
    <dbReference type="NCBI Taxonomy" id="5949"/>
    <lineage>
        <taxon>Eukaryota</taxon>
        <taxon>Sar</taxon>
        <taxon>Alveolata</taxon>
        <taxon>Ciliophora</taxon>
        <taxon>Intramacronucleata</taxon>
        <taxon>Spirotrichea</taxon>
        <taxon>Stichotrichia</taxon>
        <taxon>Sporadotrichida</taxon>
        <taxon>Oxytrichidae</taxon>
        <taxon>Stylonychinae</taxon>
        <taxon>Stylonychia</taxon>
    </lineage>
</organism>
<keyword evidence="4 5" id="KW-0067">ATP-binding</keyword>
<evidence type="ECO:0000256" key="1">
    <source>
        <dbReference type="ARBA" id="ARBA00022679"/>
    </source>
</evidence>
<gene>
    <name evidence="8" type="primary">Contig13560.g676</name>
    <name evidence="8" type="ORF">STYLEM_10994</name>
</gene>
<keyword evidence="1" id="KW-0808">Transferase</keyword>
<dbReference type="SMART" id="SM00220">
    <property type="entry name" value="S_TKc"/>
    <property type="match status" value="1"/>
</dbReference>
<name>A0A078AI80_STYLE</name>
<dbReference type="GO" id="GO:0005776">
    <property type="term" value="C:autophagosome"/>
    <property type="evidence" value="ECO:0007669"/>
    <property type="project" value="TreeGrafter"/>
</dbReference>
<reference evidence="8 9" key="1">
    <citation type="submission" date="2014-06" db="EMBL/GenBank/DDBJ databases">
        <authorList>
            <person name="Swart Estienne"/>
        </authorList>
    </citation>
    <scope>NUCLEOTIDE SEQUENCE [LARGE SCALE GENOMIC DNA]</scope>
    <source>
        <strain evidence="8 9">130c</strain>
    </source>
</reference>
<feature type="domain" description="Protein kinase" evidence="7">
    <location>
        <begin position="25"/>
        <end position="300"/>
    </location>
</feature>
<keyword evidence="2 5" id="KW-0547">Nucleotide-binding</keyword>
<dbReference type="GO" id="GO:0004674">
    <property type="term" value="F:protein serine/threonine kinase activity"/>
    <property type="evidence" value="ECO:0007669"/>
    <property type="project" value="InterPro"/>
</dbReference>
<dbReference type="InterPro" id="IPR045269">
    <property type="entry name" value="Atg1-like"/>
</dbReference>
<feature type="compositionally biased region" description="Polar residues" evidence="6">
    <location>
        <begin position="489"/>
        <end position="503"/>
    </location>
</feature>
<dbReference type="GO" id="GO:0005829">
    <property type="term" value="C:cytosol"/>
    <property type="evidence" value="ECO:0007669"/>
    <property type="project" value="TreeGrafter"/>
</dbReference>
<dbReference type="PROSITE" id="PS00107">
    <property type="entry name" value="PROTEIN_KINASE_ATP"/>
    <property type="match status" value="1"/>
</dbReference>
<dbReference type="GO" id="GO:0005524">
    <property type="term" value="F:ATP binding"/>
    <property type="evidence" value="ECO:0007669"/>
    <property type="project" value="UniProtKB-UniRule"/>
</dbReference>
<dbReference type="SUPFAM" id="SSF56112">
    <property type="entry name" value="Protein kinase-like (PK-like)"/>
    <property type="match status" value="1"/>
</dbReference>
<evidence type="ECO:0000256" key="5">
    <source>
        <dbReference type="PROSITE-ProRule" id="PRU10141"/>
    </source>
</evidence>
<dbReference type="InterPro" id="IPR011009">
    <property type="entry name" value="Kinase-like_dom_sf"/>
</dbReference>
<dbReference type="Pfam" id="PF00069">
    <property type="entry name" value="Pkinase"/>
    <property type="match status" value="1"/>
</dbReference>
<dbReference type="EMBL" id="CCKQ01010455">
    <property type="protein sequence ID" value="CDW81970.1"/>
    <property type="molecule type" value="Genomic_DNA"/>
</dbReference>
<dbReference type="GO" id="GO:0000045">
    <property type="term" value="P:autophagosome assembly"/>
    <property type="evidence" value="ECO:0007669"/>
    <property type="project" value="TreeGrafter"/>
</dbReference>
<dbReference type="OMA" id="AWINESQ"/>
<feature type="binding site" evidence="5">
    <location>
        <position position="52"/>
    </location>
    <ligand>
        <name>ATP</name>
        <dbReference type="ChEBI" id="CHEBI:30616"/>
    </ligand>
</feature>
<protein>
    <recommendedName>
        <fullName evidence="7">Protein kinase domain-containing protein</fullName>
    </recommendedName>
</protein>